<protein>
    <submittedName>
        <fullName evidence="1">Ethanolamine ammonia-lyase reactivating factor EutA</fullName>
    </submittedName>
</protein>
<gene>
    <name evidence="1" type="ORF">KRR39_10710</name>
</gene>
<dbReference type="EMBL" id="CP077062">
    <property type="protein sequence ID" value="QWZ10783.1"/>
    <property type="molecule type" value="Genomic_DNA"/>
</dbReference>
<dbReference type="KEGG" id="nps:KRR39_10710"/>
<evidence type="ECO:0000313" key="2">
    <source>
        <dbReference type="Proteomes" id="UP000683575"/>
    </source>
</evidence>
<dbReference type="Proteomes" id="UP000683575">
    <property type="component" value="Chromosome"/>
</dbReference>
<sequence>MSVDLGFERRIVSVDGVELGDLDFIDIGELLDPPGVVPVVIKSLLFS</sequence>
<keyword evidence="2" id="KW-1185">Reference proteome</keyword>
<dbReference type="InterPro" id="IPR009377">
    <property type="entry name" value="EutA"/>
</dbReference>
<dbReference type="AlphaFoldDB" id="A0A975T325"/>
<evidence type="ECO:0000313" key="1">
    <source>
        <dbReference type="EMBL" id="QWZ10783.1"/>
    </source>
</evidence>
<accession>A0A975T325</accession>
<name>A0A975T325_9ACTN</name>
<reference evidence="1" key="1">
    <citation type="submission" date="2021-06" db="EMBL/GenBank/DDBJ databases">
        <title>Complete genome sequence of Nocardioides sp. G188.</title>
        <authorList>
            <person name="Im W.-T."/>
        </authorList>
    </citation>
    <scope>NUCLEOTIDE SEQUENCE</scope>
    <source>
        <strain evidence="1">G188</strain>
    </source>
</reference>
<organism evidence="1 2">
    <name type="scientific">Nocardioides panacis</name>
    <dbReference type="NCBI Taxonomy" id="2849501"/>
    <lineage>
        <taxon>Bacteria</taxon>
        <taxon>Bacillati</taxon>
        <taxon>Actinomycetota</taxon>
        <taxon>Actinomycetes</taxon>
        <taxon>Propionibacteriales</taxon>
        <taxon>Nocardioidaceae</taxon>
        <taxon>Nocardioides</taxon>
    </lineage>
</organism>
<proteinExistence type="predicted"/>
<dbReference type="Pfam" id="PF06277">
    <property type="entry name" value="EutA"/>
    <property type="match status" value="1"/>
</dbReference>